<evidence type="ECO:0000313" key="1">
    <source>
        <dbReference type="Proteomes" id="UP000887578"/>
    </source>
</evidence>
<organism evidence="1 2">
    <name type="scientific">Panagrolaimus davidi</name>
    <dbReference type="NCBI Taxonomy" id="227884"/>
    <lineage>
        <taxon>Eukaryota</taxon>
        <taxon>Metazoa</taxon>
        <taxon>Ecdysozoa</taxon>
        <taxon>Nematoda</taxon>
        <taxon>Chromadorea</taxon>
        <taxon>Rhabditida</taxon>
        <taxon>Tylenchina</taxon>
        <taxon>Panagrolaimomorpha</taxon>
        <taxon>Panagrolaimoidea</taxon>
        <taxon>Panagrolaimidae</taxon>
        <taxon>Panagrolaimus</taxon>
    </lineage>
</organism>
<dbReference type="AlphaFoldDB" id="A0A914QWD7"/>
<keyword evidence="1" id="KW-1185">Reference proteome</keyword>
<dbReference type="WBParaSite" id="PDA_v2.g338.t1">
    <property type="protein sequence ID" value="PDA_v2.g338.t1"/>
    <property type="gene ID" value="PDA_v2.g338"/>
</dbReference>
<accession>A0A914QWD7</accession>
<name>A0A914QWD7_9BILA</name>
<reference evidence="2" key="1">
    <citation type="submission" date="2022-11" db="UniProtKB">
        <authorList>
            <consortium name="WormBaseParasite"/>
        </authorList>
    </citation>
    <scope>IDENTIFICATION</scope>
</reference>
<dbReference type="Proteomes" id="UP000887578">
    <property type="component" value="Unplaced"/>
</dbReference>
<sequence length="172" mass="20071">MVAAVVADLTQAKKQCFSLPKPLINYSFDNSQLELSQNLIKCCKLFKFLHLKKNEARIIKMDISISSLQFYDHPSTPILTRNILKEIVKTEVENKIKTFYILPVSEVDLDDFLKLIDNYLAADCLIYFTSKKLEIFASYEQMFEKIVKIRKNASKKIQVKFRCERASYENIL</sequence>
<protein>
    <submittedName>
        <fullName evidence="2">Uncharacterized protein</fullName>
    </submittedName>
</protein>
<evidence type="ECO:0000313" key="2">
    <source>
        <dbReference type="WBParaSite" id="PDA_v2.g338.t1"/>
    </source>
</evidence>
<proteinExistence type="predicted"/>